<dbReference type="KEGG" id="pcw:110202210"/>
<feature type="compositionally biased region" description="Low complexity" evidence="7">
    <location>
        <begin position="1097"/>
        <end position="1111"/>
    </location>
</feature>
<feature type="compositionally biased region" description="Polar residues" evidence="7">
    <location>
        <begin position="225"/>
        <end position="236"/>
    </location>
</feature>
<feature type="compositionally biased region" description="Polar residues" evidence="7">
    <location>
        <begin position="919"/>
        <end position="940"/>
    </location>
</feature>
<feature type="domain" description="PP1-binding" evidence="8">
    <location>
        <begin position="409"/>
        <end position="453"/>
    </location>
</feature>
<dbReference type="GO" id="GO:0007088">
    <property type="term" value="P:regulation of mitotic nuclear division"/>
    <property type="evidence" value="ECO:0007669"/>
    <property type="project" value="TreeGrafter"/>
</dbReference>
<keyword evidence="9" id="KW-1185">Reference proteome</keyword>
<sequence length="1756" mass="196881">MKHTEENIVRPNTSKKHADADLDNVKDLLTGIMLTLETKELTEGATDITENTVSNHVAAEGSGGDLSLFSTPKHPGMNEDIFSPFSELFGLRKDDSDAQSQPTADLHDSRRKPGPSSRDDAECEAEFFHSPNSSTVRCVTVSNGSNDNSSDGEKEPKDPFCNNPLLQLDENFLDKEDQQSQQLSMPSKWRKSEEQPAENSGKYSEGRGKEDKRRRSAPRGPLGDAQSQSSLHTLRSQTKRPDMCFLGSGGHGLLPKLKRGGSPIEIRTGESVDLAENKGIPKGKKNSGGNQLRNPKKASNSEQMLKETEDEPCFKGLSEMKVSTTYISPRPSNSSTDSTKNSSTFLPKLTPQDDDETPNKSLDEDEVDERPHCVSPDISDFDISDFDSSSDSSTDKLDNVTENNESCAKRRRVSFGALLRPELFDENLPPNTPLKKGESPETRKTSSGTYVPRKSIMKQTHSKPPEKEPSDSLVEGILHTKDPSQELPATFSIKKKSARGRDNNSLSKLLDERATSIPEIQTIQPHKIVSTPSLPRRSSSGRRSQFDTLQTIYAKRRSGASKANIMVVHSWADVVRLGTKKPQAHVVIKHGLERRIIKKQKRLTPKVKEKPANHAQNHFSTGHANSPCTIVIGRAHTEKVTVPIRPCRMLNNFVLNPKMDMNEDLTGLADMFETPIKQKTANASPEIGTTLHKSSSGDEDSLEQRSDNYFSAERLIPTISNTTEQLYGQSITCRRSPRNRQRRVDNDEIVKTLKEISEIRSDEITKTPLQEVDVDPKILTPSSKKVKTCTSKENVSTPYLGRIKTPPLDQKVISMEEKFESGNVNRATPKISRKFVEPSRTSMAEHHPVITSATATHITSNSRANTFNIKGATEVAYKVEKEKENAIDIDLRNQKPKLSGQLVTTSLKRKSNKEPPVTDQPTRIIKQSRSQNEEYSPTGANKISIKPGIVSLDFQAAPGTVTPNYINEPGGMKKVIRTPKGKRKTEDLIVIRVPMATPTSMVAELKEDEENKVAESAVDDANSVQENLGTAPKQGEVQKKLMRTVEQQTEAEDLPKQLMKTPKRKCGSVEHLTTVVKRLMGTPKDKVESEEEEVGGNERMMMSSSKEKSNQNMNVKQPLQQKGPSKDLVGLRDQLVHIQKKNVQLPETIHASRSLTTTPKQMLEPIKDRNINKSLLIKLDQKHGSVEDLTMTRRLIRTPKEKEEHLIEDVEVVKKSVETSKQKCNPEYSVSIKKFNEIPKIEPIENTAGGLGKLRRKPKGVEKLTGLRNMTVPKEKSKVVENLTGFRRLSKMSKVKPAEDQTGIKLVERTPKEKESGDDLTGMRQFMRSKKVREESLEDLTDIKMKMSRKAEVEDLIGIKKLMRTPKVKGESSEEPTGVKGLTRVSPKKVKGESPQELLGIKRSMSPKKIKAELTEDLTVTKRLRTHKKIKGESEDLTDVTVFMETPKKVVDISNPQKLQEIEILRRPAIKKFNDQENKITENILESPQEVQIQTVGGISKLLEPSREKEFKRDMFESKNLEAEPKSQEPDFEINNTGLENMDESPQESKDQSVDQCQKKICTNPYEEDENKSNISKIDGLYSVNLEDNIMMERDELLTEARSMTTEKEEDEINDFLLNNESQISISLRSKSKNKDTESLHEKSVKRSLSPSEKVEVEEPLKSGSRMFWDTVNNTENRVHLRPRKRNQAADKRKRSSSDLSDIENAEQKSVKNLTETFDNAVPDAGTGIMLRSSNKNKDPPSESDVSQTVDEKKPW</sequence>
<evidence type="ECO:0000256" key="2">
    <source>
        <dbReference type="ARBA" id="ARBA00022499"/>
    </source>
</evidence>
<organism evidence="9 10">
    <name type="scientific">Phascolarctos cinereus</name>
    <name type="common">Koala</name>
    <dbReference type="NCBI Taxonomy" id="38626"/>
    <lineage>
        <taxon>Eukaryota</taxon>
        <taxon>Metazoa</taxon>
        <taxon>Chordata</taxon>
        <taxon>Craniata</taxon>
        <taxon>Vertebrata</taxon>
        <taxon>Euteleostomi</taxon>
        <taxon>Mammalia</taxon>
        <taxon>Metatheria</taxon>
        <taxon>Diprotodontia</taxon>
        <taxon>Phascolarctidae</taxon>
        <taxon>Phascolarctos</taxon>
    </lineage>
</organism>
<comment type="subcellular location">
    <subcellularLocation>
        <location evidence="1">Nucleus</location>
    </subcellularLocation>
</comment>
<dbReference type="GeneID" id="110202210"/>
<dbReference type="GO" id="GO:0005634">
    <property type="term" value="C:nucleus"/>
    <property type="evidence" value="ECO:0007669"/>
    <property type="project" value="UniProtKB-SubCell"/>
</dbReference>
<evidence type="ECO:0000256" key="3">
    <source>
        <dbReference type="ARBA" id="ARBA00022553"/>
    </source>
</evidence>
<evidence type="ECO:0000256" key="5">
    <source>
        <dbReference type="ARBA" id="ARBA00023242"/>
    </source>
</evidence>
<dbReference type="FunCoup" id="A0A6P5JI27">
    <property type="interactions" value="1551"/>
</dbReference>
<name>A0A6P5JI27_PHACI</name>
<feature type="compositionally biased region" description="Basic and acidic residues" evidence="7">
    <location>
        <begin position="1518"/>
        <end position="1529"/>
    </location>
</feature>
<keyword evidence="4" id="KW-0832">Ubl conjugation</keyword>
<feature type="compositionally biased region" description="Polar residues" evidence="7">
    <location>
        <begin position="321"/>
        <end position="331"/>
    </location>
</feature>
<feature type="compositionally biased region" description="Polar residues" evidence="7">
    <location>
        <begin position="130"/>
        <end position="141"/>
    </location>
</feature>
<dbReference type="PANTHER" id="PTHR21603">
    <property type="entry name" value="ANTIGEN KI-67-LIKE PROTEIN"/>
    <property type="match status" value="1"/>
</dbReference>
<dbReference type="Proteomes" id="UP000515140">
    <property type="component" value="Unplaced"/>
</dbReference>
<feature type="compositionally biased region" description="Basic and acidic residues" evidence="7">
    <location>
        <begin position="1633"/>
        <end position="1645"/>
    </location>
</feature>
<evidence type="ECO:0000256" key="6">
    <source>
        <dbReference type="ARBA" id="ARBA00023306"/>
    </source>
</evidence>
<dbReference type="InterPro" id="IPR029334">
    <property type="entry name" value="PP1-bd"/>
</dbReference>
<feature type="region of interest" description="Disordered" evidence="7">
    <location>
        <begin position="682"/>
        <end position="703"/>
    </location>
</feature>
<gene>
    <name evidence="10" type="primary">LOC110202210</name>
</gene>
<proteinExistence type="predicted"/>
<feature type="region of interest" description="Disordered" evidence="7">
    <location>
        <begin position="93"/>
        <end position="472"/>
    </location>
</feature>
<evidence type="ECO:0000256" key="1">
    <source>
        <dbReference type="ARBA" id="ARBA00004123"/>
    </source>
</evidence>
<evidence type="ECO:0000256" key="7">
    <source>
        <dbReference type="SAM" id="MobiDB-lite"/>
    </source>
</evidence>
<dbReference type="InParanoid" id="A0A6P5JI27"/>
<accession>A0A6P5JI27</accession>
<feature type="compositionally biased region" description="Basic and acidic residues" evidence="7">
    <location>
        <begin position="204"/>
        <end position="213"/>
    </location>
</feature>
<dbReference type="Pfam" id="PF15276">
    <property type="entry name" value="PP1_bind"/>
    <property type="match status" value="1"/>
</dbReference>
<reference evidence="10" key="1">
    <citation type="submission" date="2025-08" db="UniProtKB">
        <authorList>
            <consortium name="RefSeq"/>
        </authorList>
    </citation>
    <scope>IDENTIFICATION</scope>
    <source>
        <tissue evidence="10">Spleen</tissue>
    </source>
</reference>
<evidence type="ECO:0000313" key="9">
    <source>
        <dbReference type="Proteomes" id="UP000515140"/>
    </source>
</evidence>
<keyword evidence="2" id="KW-1017">Isopeptide bond</keyword>
<feature type="region of interest" description="Disordered" evidence="7">
    <location>
        <begin position="906"/>
        <end position="940"/>
    </location>
</feature>
<evidence type="ECO:0000313" key="10">
    <source>
        <dbReference type="RefSeq" id="XP_020833897.1"/>
    </source>
</evidence>
<feature type="compositionally biased region" description="Basic and acidic residues" evidence="7">
    <location>
        <begin position="435"/>
        <end position="444"/>
    </location>
</feature>
<protein>
    <submittedName>
        <fullName evidence="10">LOW QUALITY PROTEIN: proliferation marker protein Ki-67-like</fullName>
    </submittedName>
</protein>
<feature type="region of interest" description="Disordered" evidence="7">
    <location>
        <begin position="1367"/>
        <end position="1405"/>
    </location>
</feature>
<dbReference type="GO" id="GO:0051983">
    <property type="term" value="P:regulation of chromosome segregation"/>
    <property type="evidence" value="ECO:0007669"/>
    <property type="project" value="TreeGrafter"/>
</dbReference>
<feature type="compositionally biased region" description="Basic residues" evidence="7">
    <location>
        <begin position="1681"/>
        <end position="1695"/>
    </location>
</feature>
<keyword evidence="5" id="KW-0539">Nucleus</keyword>
<feature type="region of interest" description="Disordered" evidence="7">
    <location>
        <begin position="1518"/>
        <end position="1556"/>
    </location>
</feature>
<feature type="compositionally biased region" description="Low complexity" evidence="7">
    <location>
        <begin position="332"/>
        <end position="344"/>
    </location>
</feature>
<keyword evidence="6" id="KW-0131">Cell cycle</keyword>
<feature type="region of interest" description="Disordered" evidence="7">
    <location>
        <begin position="1681"/>
        <end position="1756"/>
    </location>
</feature>
<evidence type="ECO:0000256" key="4">
    <source>
        <dbReference type="ARBA" id="ARBA00022843"/>
    </source>
</evidence>
<feature type="compositionally biased region" description="Polar residues" evidence="7">
    <location>
        <begin position="287"/>
        <end position="303"/>
    </location>
</feature>
<keyword evidence="3" id="KW-0597">Phosphoprotein</keyword>
<dbReference type="GO" id="GO:0005694">
    <property type="term" value="C:chromosome"/>
    <property type="evidence" value="ECO:0007669"/>
    <property type="project" value="TreeGrafter"/>
</dbReference>
<evidence type="ECO:0000259" key="8">
    <source>
        <dbReference type="Pfam" id="PF15276"/>
    </source>
</evidence>
<feature type="region of interest" description="Disordered" evidence="7">
    <location>
        <begin position="1628"/>
        <end position="1662"/>
    </location>
</feature>
<dbReference type="RefSeq" id="XP_020833897.1">
    <property type="nucleotide sequence ID" value="XM_020978238.1"/>
</dbReference>
<dbReference type="PANTHER" id="PTHR21603:SF17">
    <property type="entry name" value="PROLIFERATION MARKER PROTEIN KI-67"/>
    <property type="match status" value="1"/>
</dbReference>
<feature type="region of interest" description="Disordered" evidence="7">
    <location>
        <begin position="1081"/>
        <end position="1111"/>
    </location>
</feature>